<keyword evidence="1" id="KW-0805">Transcription regulation</keyword>
<dbReference type="InterPro" id="IPR001647">
    <property type="entry name" value="HTH_TetR"/>
</dbReference>
<organism evidence="6 7">
    <name type="scientific">Actinacidiphila epipremni</name>
    <dbReference type="NCBI Taxonomy" id="2053013"/>
    <lineage>
        <taxon>Bacteria</taxon>
        <taxon>Bacillati</taxon>
        <taxon>Actinomycetota</taxon>
        <taxon>Actinomycetes</taxon>
        <taxon>Kitasatosporales</taxon>
        <taxon>Streptomycetaceae</taxon>
        <taxon>Actinacidiphila</taxon>
    </lineage>
</organism>
<dbReference type="SUPFAM" id="SSF46689">
    <property type="entry name" value="Homeodomain-like"/>
    <property type="match status" value="1"/>
</dbReference>
<evidence type="ECO:0000313" key="6">
    <source>
        <dbReference type="EMBL" id="NJP42876.1"/>
    </source>
</evidence>
<dbReference type="EMBL" id="JAATEJ010000003">
    <property type="protein sequence ID" value="NJP42876.1"/>
    <property type="molecule type" value="Genomic_DNA"/>
</dbReference>
<dbReference type="Pfam" id="PF00440">
    <property type="entry name" value="TetR_N"/>
    <property type="match status" value="1"/>
</dbReference>
<feature type="domain" description="HTH tetR-type" evidence="5">
    <location>
        <begin position="8"/>
        <end position="68"/>
    </location>
</feature>
<evidence type="ECO:0000313" key="7">
    <source>
        <dbReference type="Proteomes" id="UP000734511"/>
    </source>
</evidence>
<feature type="DNA-binding region" description="H-T-H motif" evidence="4">
    <location>
        <begin position="31"/>
        <end position="50"/>
    </location>
</feature>
<dbReference type="PROSITE" id="PS50977">
    <property type="entry name" value="HTH_TETR_2"/>
    <property type="match status" value="1"/>
</dbReference>
<evidence type="ECO:0000256" key="2">
    <source>
        <dbReference type="ARBA" id="ARBA00023125"/>
    </source>
</evidence>
<dbReference type="InterPro" id="IPR009057">
    <property type="entry name" value="Homeodomain-like_sf"/>
</dbReference>
<dbReference type="InterPro" id="IPR050109">
    <property type="entry name" value="HTH-type_TetR-like_transc_reg"/>
</dbReference>
<gene>
    <name evidence="6" type="ORF">HCN08_05545</name>
</gene>
<dbReference type="Gene3D" id="1.10.357.10">
    <property type="entry name" value="Tetracycline Repressor, domain 2"/>
    <property type="match status" value="1"/>
</dbReference>
<evidence type="ECO:0000256" key="1">
    <source>
        <dbReference type="ARBA" id="ARBA00023015"/>
    </source>
</evidence>
<dbReference type="Proteomes" id="UP000734511">
    <property type="component" value="Unassembled WGS sequence"/>
</dbReference>
<evidence type="ECO:0000259" key="5">
    <source>
        <dbReference type="PROSITE" id="PS50977"/>
    </source>
</evidence>
<dbReference type="RefSeq" id="WP_167981749.1">
    <property type="nucleotide sequence ID" value="NZ_JAATEJ010000003.1"/>
</dbReference>
<keyword evidence="3" id="KW-0804">Transcription</keyword>
<protein>
    <submittedName>
        <fullName evidence="6">TetR/AcrR family transcriptional regulator</fullName>
    </submittedName>
</protein>
<dbReference type="PANTHER" id="PTHR30055:SF238">
    <property type="entry name" value="MYCOFACTOCIN BIOSYNTHESIS TRANSCRIPTIONAL REGULATOR MFTR-RELATED"/>
    <property type="match status" value="1"/>
</dbReference>
<keyword evidence="2 4" id="KW-0238">DNA-binding</keyword>
<sequence length="220" mass="22835">MPTGVHLRDARQQLFDAAERVLLRAGPNGLTSRAVTDEAGCAKGVLHRHFSDFDDFLAALVLDRAARLAEQADALRESAGTGTVAGNLTRALGTLFGPVPLAIIPLITFRDELRARLRQARPGGGIAVLAEATEAVSAYLAEERARGRIAADADIDALTLSLVGGGHLLFADRDFADRHVAEGEAGTGAAADAAGKLVAAVMADAVQRRPLPNGSPAQGC</sequence>
<evidence type="ECO:0000256" key="3">
    <source>
        <dbReference type="ARBA" id="ARBA00023163"/>
    </source>
</evidence>
<dbReference type="PANTHER" id="PTHR30055">
    <property type="entry name" value="HTH-TYPE TRANSCRIPTIONAL REGULATOR RUTR"/>
    <property type="match status" value="1"/>
</dbReference>
<evidence type="ECO:0000256" key="4">
    <source>
        <dbReference type="PROSITE-ProRule" id="PRU00335"/>
    </source>
</evidence>
<accession>A0ABX0ZHT5</accession>
<comment type="caution">
    <text evidence="6">The sequence shown here is derived from an EMBL/GenBank/DDBJ whole genome shotgun (WGS) entry which is preliminary data.</text>
</comment>
<reference evidence="6 7" key="1">
    <citation type="submission" date="2020-03" db="EMBL/GenBank/DDBJ databases">
        <title>WGS of actinomycetes isolated from Thailand.</title>
        <authorList>
            <person name="Thawai C."/>
        </authorList>
    </citation>
    <scope>NUCLEOTIDE SEQUENCE [LARGE SCALE GENOMIC DNA]</scope>
    <source>
        <strain evidence="6 7">PRB2-1</strain>
    </source>
</reference>
<name>A0ABX0ZHT5_9ACTN</name>
<proteinExistence type="predicted"/>
<keyword evidence="7" id="KW-1185">Reference proteome</keyword>